<accession>A0ABV6DHW4</accession>
<evidence type="ECO:0000313" key="3">
    <source>
        <dbReference type="Proteomes" id="UP001589776"/>
    </source>
</evidence>
<dbReference type="Proteomes" id="UP001589776">
    <property type="component" value="Unassembled WGS sequence"/>
</dbReference>
<gene>
    <name evidence="2" type="ORF">ACFFK0_07215</name>
</gene>
<dbReference type="SUPFAM" id="SSF55383">
    <property type="entry name" value="Copper amine oxidase, domain N"/>
    <property type="match status" value="1"/>
</dbReference>
<comment type="caution">
    <text evidence="2">The sequence shown here is derived from an EMBL/GenBank/DDBJ whole genome shotgun (WGS) entry which is preliminary data.</text>
</comment>
<name>A0ABV6DHW4_9BACL</name>
<protein>
    <submittedName>
        <fullName evidence="2">Stalk domain-containing protein</fullName>
    </submittedName>
</protein>
<dbReference type="InterPro" id="IPR036582">
    <property type="entry name" value="Mao_N_sf"/>
</dbReference>
<proteinExistence type="predicted"/>
<reference evidence="2 3" key="1">
    <citation type="submission" date="2024-09" db="EMBL/GenBank/DDBJ databases">
        <authorList>
            <person name="Sun Q."/>
            <person name="Mori K."/>
        </authorList>
    </citation>
    <scope>NUCLEOTIDE SEQUENCE [LARGE SCALE GENOMIC DNA]</scope>
    <source>
        <strain evidence="2 3">CCM 7759</strain>
    </source>
</reference>
<dbReference type="InterPro" id="IPR012854">
    <property type="entry name" value="Cu_amine_oxidase-like_N"/>
</dbReference>
<sequence length="151" mass="16369">MKLYINGMLQDQVNVVNGSIMVPVRNQAFDLGGYEGFAGKIMNLPEKPYLDESGTVRVPFLILFETLGAKVYYDAETNTYSVLTNSSGSSSSGAAAGQTKLYMNGVMREWPAMVNGNAMVSLRMISEGLGAEALHAKVEFNADTNTIRVTK</sequence>
<dbReference type="Gene3D" id="3.30.457.10">
    <property type="entry name" value="Copper amine oxidase-like, N-terminal domain"/>
    <property type="match status" value="1"/>
</dbReference>
<feature type="domain" description="Copper amine oxidase-like N-terminal" evidence="1">
    <location>
        <begin position="39"/>
        <end position="147"/>
    </location>
</feature>
<keyword evidence="3" id="KW-1185">Reference proteome</keyword>
<organism evidence="2 3">
    <name type="scientific">Paenibacillus chartarius</name>
    <dbReference type="NCBI Taxonomy" id="747481"/>
    <lineage>
        <taxon>Bacteria</taxon>
        <taxon>Bacillati</taxon>
        <taxon>Bacillota</taxon>
        <taxon>Bacilli</taxon>
        <taxon>Bacillales</taxon>
        <taxon>Paenibacillaceae</taxon>
        <taxon>Paenibacillus</taxon>
    </lineage>
</organism>
<evidence type="ECO:0000313" key="2">
    <source>
        <dbReference type="EMBL" id="MFC0212249.1"/>
    </source>
</evidence>
<dbReference type="EMBL" id="JBHLWN010000027">
    <property type="protein sequence ID" value="MFC0212249.1"/>
    <property type="molecule type" value="Genomic_DNA"/>
</dbReference>
<evidence type="ECO:0000259" key="1">
    <source>
        <dbReference type="Pfam" id="PF07833"/>
    </source>
</evidence>
<dbReference type="RefSeq" id="WP_377469372.1">
    <property type="nucleotide sequence ID" value="NZ_JBHLWN010000027.1"/>
</dbReference>
<dbReference type="Pfam" id="PF07833">
    <property type="entry name" value="Cu_amine_oxidN1"/>
    <property type="match status" value="1"/>
</dbReference>